<dbReference type="InterPro" id="IPR037396">
    <property type="entry name" value="FMN_HAD"/>
</dbReference>
<sequence>MTRKVPVSEVLQHSKADDTWIVVDGNVYDMTDFAPSHPGGPEIIHQYSGKDASVPYNEVHAPSLIKASLDPKHHIGILDVSTITESWAAANTSTVKPKQTLSKPPLEDLINIYDFENAARQSFTSKAWAYINGASNDNITRDINVDTLKKIWLRPAVMKNVRQVTTKTKLFRCNLEAPFFVCPTGAVRTAGEEGELALARGAGPSGIIHCISTPASYPHDEILDVTPEHAFFQLYVDKDREKSAKLLAHISSNNKVKAIFVTVDLPVVSKREDDERVKPENMVEKKVTQGKDQKGAGLARQSGSFIDPAVTWDDITWVRKHTHLPIVIKGIQRWEDAQTALRLGCQGIVVSNHGGRAADTAQPSIITLLELHRNCPEVFDSMEVLIDGGFRRGSDIVKAICLGASAVGMGRPFFYAVNYGTAGVEHAIEILRDEIETAMRLCGMTNLMEDAGPEFLNTAPVDHLVCHGRHPYVRRGLKPKSRL</sequence>
<feature type="domain" description="FMN hydroxy acid dehydrogenase" evidence="18">
    <location>
        <begin position="104"/>
        <end position="460"/>
    </location>
</feature>
<dbReference type="InterPro" id="IPR001199">
    <property type="entry name" value="Cyt_B5-like_heme/steroid-bd"/>
</dbReference>
<evidence type="ECO:0000256" key="16">
    <source>
        <dbReference type="ARBA" id="ARBA00068515"/>
    </source>
</evidence>
<name>A0A179FE74_METCM</name>
<evidence type="ECO:0000256" key="11">
    <source>
        <dbReference type="ARBA" id="ARBA00023128"/>
    </source>
</evidence>
<evidence type="ECO:0000259" key="18">
    <source>
        <dbReference type="PROSITE" id="PS51349"/>
    </source>
</evidence>
<evidence type="ECO:0000256" key="13">
    <source>
        <dbReference type="ARBA" id="ARBA00061137"/>
    </source>
</evidence>
<keyword evidence="11" id="KW-0496">Mitochondrion</keyword>
<evidence type="ECO:0000256" key="7">
    <source>
        <dbReference type="ARBA" id="ARBA00022643"/>
    </source>
</evidence>
<dbReference type="GeneID" id="28852176"/>
<dbReference type="AlphaFoldDB" id="A0A179FE74"/>
<dbReference type="SUPFAM" id="SSF51395">
    <property type="entry name" value="FMN-linked oxidoreductases"/>
    <property type="match status" value="1"/>
</dbReference>
<gene>
    <name evidence="19" type="ORF">VFPPC_09687</name>
</gene>
<dbReference type="EMBL" id="LSBJ02000006">
    <property type="protein sequence ID" value="OAQ63658.2"/>
    <property type="molecule type" value="Genomic_DNA"/>
</dbReference>
<dbReference type="InterPro" id="IPR013785">
    <property type="entry name" value="Aldolase_TIM"/>
</dbReference>
<protein>
    <recommendedName>
        <fullName evidence="16">L-lactate dehydrogenase (cytochrome)</fullName>
        <ecNumber evidence="15">1.1.2.3</ecNumber>
    </recommendedName>
</protein>
<keyword evidence="10" id="KW-0408">Iron</keyword>
<evidence type="ECO:0000256" key="4">
    <source>
        <dbReference type="ARBA" id="ARBA00011881"/>
    </source>
</evidence>
<keyword evidence="8" id="KW-0479">Metal-binding</keyword>
<dbReference type="GO" id="GO:0005758">
    <property type="term" value="C:mitochondrial intermembrane space"/>
    <property type="evidence" value="ECO:0007669"/>
    <property type="project" value="UniProtKB-SubCell"/>
</dbReference>
<dbReference type="GO" id="GO:0004460">
    <property type="term" value="F:L-lactate dehydrogenase (cytochrome) activity"/>
    <property type="evidence" value="ECO:0007669"/>
    <property type="project" value="UniProtKB-EC"/>
</dbReference>
<dbReference type="InterPro" id="IPR037458">
    <property type="entry name" value="L-MDH/L-LDH_FMN-bd"/>
</dbReference>
<dbReference type="PANTHER" id="PTHR10578">
    <property type="entry name" value="S -2-HYDROXY-ACID OXIDASE-RELATED"/>
    <property type="match status" value="1"/>
</dbReference>
<dbReference type="FunFam" id="3.20.20.70:FF:000062">
    <property type="entry name" value="Cytochrome b2, mitochondrial, putative"/>
    <property type="match status" value="1"/>
</dbReference>
<proteinExistence type="inferred from homology"/>
<dbReference type="InterPro" id="IPR000262">
    <property type="entry name" value="FMN-dep_DH"/>
</dbReference>
<evidence type="ECO:0000256" key="2">
    <source>
        <dbReference type="ARBA" id="ARBA00001970"/>
    </source>
</evidence>
<evidence type="ECO:0000256" key="10">
    <source>
        <dbReference type="ARBA" id="ARBA00023004"/>
    </source>
</evidence>
<keyword evidence="20" id="KW-1185">Reference proteome</keyword>
<comment type="caution">
    <text evidence="19">The sequence shown here is derived from an EMBL/GenBank/DDBJ whole genome shotgun (WGS) entry which is preliminary data.</text>
</comment>
<evidence type="ECO:0000259" key="17">
    <source>
        <dbReference type="PROSITE" id="PS50255"/>
    </source>
</evidence>
<evidence type="ECO:0000256" key="3">
    <source>
        <dbReference type="ARBA" id="ARBA00004569"/>
    </source>
</evidence>
<comment type="similarity">
    <text evidence="13">In the C-terminal section; belongs to the FMN-dependent alpha-hydroxy acid dehydrogenase family.</text>
</comment>
<evidence type="ECO:0000256" key="14">
    <source>
        <dbReference type="ARBA" id="ARBA00061589"/>
    </source>
</evidence>
<dbReference type="GO" id="GO:0046872">
    <property type="term" value="F:metal ion binding"/>
    <property type="evidence" value="ECO:0007669"/>
    <property type="project" value="UniProtKB-KW"/>
</dbReference>
<comment type="subunit">
    <text evidence="4">Homotetramer.</text>
</comment>
<dbReference type="Proteomes" id="UP000078397">
    <property type="component" value="Unassembled WGS sequence"/>
</dbReference>
<dbReference type="Pfam" id="PF00173">
    <property type="entry name" value="Cyt-b5"/>
    <property type="match status" value="1"/>
</dbReference>
<dbReference type="Gene3D" id="3.10.120.10">
    <property type="entry name" value="Cytochrome b5-like heme/steroid binding domain"/>
    <property type="match status" value="1"/>
</dbReference>
<comment type="similarity">
    <text evidence="14">In the N-terminal section; belongs to the cytochrome b5 family.</text>
</comment>
<dbReference type="CDD" id="cd02922">
    <property type="entry name" value="FCB2_FMN"/>
    <property type="match status" value="1"/>
</dbReference>
<evidence type="ECO:0000256" key="9">
    <source>
        <dbReference type="ARBA" id="ARBA00023002"/>
    </source>
</evidence>
<keyword evidence="6" id="KW-0285">Flavoprotein</keyword>
<comment type="catalytic activity">
    <reaction evidence="12">
        <text>(S)-lactate + 2 Fe(III)-[cytochrome c] = 2 Fe(II)-[cytochrome c] + pyruvate + 2 H(+)</text>
        <dbReference type="Rhea" id="RHEA:19909"/>
        <dbReference type="Rhea" id="RHEA-COMP:10350"/>
        <dbReference type="Rhea" id="RHEA-COMP:14399"/>
        <dbReference type="ChEBI" id="CHEBI:15361"/>
        <dbReference type="ChEBI" id="CHEBI:15378"/>
        <dbReference type="ChEBI" id="CHEBI:16651"/>
        <dbReference type="ChEBI" id="CHEBI:29033"/>
        <dbReference type="ChEBI" id="CHEBI:29034"/>
        <dbReference type="EC" id="1.1.2.3"/>
    </reaction>
    <physiologicalReaction direction="left-to-right" evidence="12">
        <dbReference type="Rhea" id="RHEA:19910"/>
    </physiologicalReaction>
</comment>
<evidence type="ECO:0000313" key="19">
    <source>
        <dbReference type="EMBL" id="OAQ63658.2"/>
    </source>
</evidence>
<evidence type="ECO:0000256" key="5">
    <source>
        <dbReference type="ARBA" id="ARBA00022617"/>
    </source>
</evidence>
<dbReference type="Pfam" id="PF01070">
    <property type="entry name" value="FMN_dh"/>
    <property type="match status" value="1"/>
</dbReference>
<evidence type="ECO:0000313" key="20">
    <source>
        <dbReference type="Proteomes" id="UP000078397"/>
    </source>
</evidence>
<dbReference type="RefSeq" id="XP_018141238.2">
    <property type="nucleotide sequence ID" value="XM_018288182.2"/>
</dbReference>
<dbReference type="STRING" id="1380566.A0A179FE74"/>
<evidence type="ECO:0000256" key="6">
    <source>
        <dbReference type="ARBA" id="ARBA00022630"/>
    </source>
</evidence>
<comment type="cofactor">
    <cofactor evidence="2">
        <name>heme b</name>
        <dbReference type="ChEBI" id="CHEBI:60344"/>
    </cofactor>
</comment>
<dbReference type="SMART" id="SM01117">
    <property type="entry name" value="Cyt-b5"/>
    <property type="match status" value="1"/>
</dbReference>
<organism evidence="19 20">
    <name type="scientific">Pochonia chlamydosporia 170</name>
    <dbReference type="NCBI Taxonomy" id="1380566"/>
    <lineage>
        <taxon>Eukaryota</taxon>
        <taxon>Fungi</taxon>
        <taxon>Dikarya</taxon>
        <taxon>Ascomycota</taxon>
        <taxon>Pezizomycotina</taxon>
        <taxon>Sordariomycetes</taxon>
        <taxon>Hypocreomycetidae</taxon>
        <taxon>Hypocreales</taxon>
        <taxon>Clavicipitaceae</taxon>
        <taxon>Pochonia</taxon>
    </lineage>
</organism>
<dbReference type="PROSITE" id="PS51349">
    <property type="entry name" value="FMN_HYDROXY_ACID_DH_2"/>
    <property type="match status" value="1"/>
</dbReference>
<dbReference type="OrthoDB" id="1925334at2759"/>
<keyword evidence="9" id="KW-0560">Oxidoreductase</keyword>
<keyword evidence="5" id="KW-0349">Heme</keyword>
<comment type="cofactor">
    <cofactor evidence="1">
        <name>FMN</name>
        <dbReference type="ChEBI" id="CHEBI:58210"/>
    </cofactor>
</comment>
<reference evidence="19 20" key="1">
    <citation type="journal article" date="2016" name="PLoS Pathog.">
        <title>Biosynthesis of antibiotic leucinostatins in bio-control fungus Purpureocillium lilacinum and their inhibition on phytophthora revealed by genome mining.</title>
        <authorList>
            <person name="Wang G."/>
            <person name="Liu Z."/>
            <person name="Lin R."/>
            <person name="Li E."/>
            <person name="Mao Z."/>
            <person name="Ling J."/>
            <person name="Yang Y."/>
            <person name="Yin W.B."/>
            <person name="Xie B."/>
        </authorList>
    </citation>
    <scope>NUCLEOTIDE SEQUENCE [LARGE SCALE GENOMIC DNA]</scope>
    <source>
        <strain evidence="19">170</strain>
    </source>
</reference>
<evidence type="ECO:0000256" key="8">
    <source>
        <dbReference type="ARBA" id="ARBA00022723"/>
    </source>
</evidence>
<evidence type="ECO:0000256" key="1">
    <source>
        <dbReference type="ARBA" id="ARBA00001917"/>
    </source>
</evidence>
<dbReference type="EC" id="1.1.2.3" evidence="15"/>
<dbReference type="PANTHER" id="PTHR10578:SF104">
    <property type="entry name" value="CYTOCHROME B2, MITOCHONDRIAL-RELATED"/>
    <property type="match status" value="1"/>
</dbReference>
<evidence type="ECO:0000256" key="12">
    <source>
        <dbReference type="ARBA" id="ARBA00052399"/>
    </source>
</evidence>
<evidence type="ECO:0000256" key="15">
    <source>
        <dbReference type="ARBA" id="ARBA00066458"/>
    </source>
</evidence>
<keyword evidence="7" id="KW-0288">FMN</keyword>
<accession>A0A179FE74</accession>
<dbReference type="Gene3D" id="3.20.20.70">
    <property type="entry name" value="Aldolase class I"/>
    <property type="match status" value="1"/>
</dbReference>
<comment type="subcellular location">
    <subcellularLocation>
        <location evidence="3">Mitochondrion intermembrane space</location>
    </subcellularLocation>
</comment>
<feature type="domain" description="Cytochrome b5 heme-binding" evidence="17">
    <location>
        <begin position="2"/>
        <end position="79"/>
    </location>
</feature>
<dbReference type="PROSITE" id="PS50255">
    <property type="entry name" value="CYTOCHROME_B5_2"/>
    <property type="match status" value="1"/>
</dbReference>
<dbReference type="KEGG" id="pchm:VFPPC_09687"/>
<dbReference type="InterPro" id="IPR036400">
    <property type="entry name" value="Cyt_B5-like_heme/steroid_sf"/>
</dbReference>
<dbReference type="SUPFAM" id="SSF55856">
    <property type="entry name" value="Cytochrome b5-like heme/steroid binding domain"/>
    <property type="match status" value="1"/>
</dbReference>